<sequence length="120" mass="12053">MPSPASGGATATDAPAGPTGPRGAPRRWRDVAIALPLLGTALLMPPLVGLALPAPPIAGVPSIVLYVFGVWALLVMATARVTAGLCRDDDPAAENTAPDNNADAITGTGAKNDSCRETRA</sequence>
<evidence type="ECO:0000313" key="4">
    <source>
        <dbReference type="Proteomes" id="UP000554286"/>
    </source>
</evidence>
<keyword evidence="2" id="KW-1133">Transmembrane helix</keyword>
<name>A0A7W6W8K0_9PROT</name>
<reference evidence="3 4" key="1">
    <citation type="submission" date="2020-08" db="EMBL/GenBank/DDBJ databases">
        <title>Genome sequencing of Purple Non-Sulfur Bacteria from various extreme environments.</title>
        <authorList>
            <person name="Mayer M."/>
        </authorList>
    </citation>
    <scope>NUCLEOTIDE SEQUENCE [LARGE SCALE GENOMIC DNA]</scope>
    <source>
        <strain evidence="3 4">JA131</strain>
    </source>
</reference>
<organism evidence="3 4">
    <name type="scientific">Roseospira visakhapatnamensis</name>
    <dbReference type="NCBI Taxonomy" id="390880"/>
    <lineage>
        <taxon>Bacteria</taxon>
        <taxon>Pseudomonadati</taxon>
        <taxon>Pseudomonadota</taxon>
        <taxon>Alphaproteobacteria</taxon>
        <taxon>Rhodospirillales</taxon>
        <taxon>Rhodospirillaceae</taxon>
        <taxon>Roseospira</taxon>
    </lineage>
</organism>
<comment type="caution">
    <text evidence="3">The sequence shown here is derived from an EMBL/GenBank/DDBJ whole genome shotgun (WGS) entry which is preliminary data.</text>
</comment>
<dbReference type="RefSeq" id="WP_184042111.1">
    <property type="nucleotide sequence ID" value="NZ_JACIGK010000001.1"/>
</dbReference>
<dbReference type="Proteomes" id="UP000554286">
    <property type="component" value="Unassembled WGS sequence"/>
</dbReference>
<feature type="region of interest" description="Disordered" evidence="1">
    <location>
        <begin position="1"/>
        <end position="26"/>
    </location>
</feature>
<accession>A0A7W6W8K0</accession>
<gene>
    <name evidence="3" type="ORF">GGD89_000073</name>
</gene>
<feature type="transmembrane region" description="Helical" evidence="2">
    <location>
        <begin position="58"/>
        <end position="77"/>
    </location>
</feature>
<evidence type="ECO:0000256" key="2">
    <source>
        <dbReference type="SAM" id="Phobius"/>
    </source>
</evidence>
<keyword evidence="2" id="KW-0472">Membrane</keyword>
<feature type="compositionally biased region" description="Low complexity" evidence="1">
    <location>
        <begin position="1"/>
        <end position="23"/>
    </location>
</feature>
<keyword evidence="4" id="KW-1185">Reference proteome</keyword>
<keyword evidence="2" id="KW-0812">Transmembrane</keyword>
<feature type="region of interest" description="Disordered" evidence="1">
    <location>
        <begin position="88"/>
        <end position="120"/>
    </location>
</feature>
<evidence type="ECO:0000256" key="1">
    <source>
        <dbReference type="SAM" id="MobiDB-lite"/>
    </source>
</evidence>
<dbReference type="EMBL" id="JACIGK010000001">
    <property type="protein sequence ID" value="MBB4264467.1"/>
    <property type="molecule type" value="Genomic_DNA"/>
</dbReference>
<dbReference type="AlphaFoldDB" id="A0A7W6W8K0"/>
<proteinExistence type="predicted"/>
<feature type="transmembrane region" description="Helical" evidence="2">
    <location>
        <begin position="31"/>
        <end position="52"/>
    </location>
</feature>
<evidence type="ECO:0000313" key="3">
    <source>
        <dbReference type="EMBL" id="MBB4264467.1"/>
    </source>
</evidence>
<protein>
    <submittedName>
        <fullName evidence="3">Uncharacterized protein</fullName>
    </submittedName>
</protein>